<proteinExistence type="predicted"/>
<gene>
    <name evidence="1" type="ORF">SAMEA3906486_03615</name>
</gene>
<dbReference type="AlphaFoldDB" id="A0A157SNV5"/>
<name>A0A157SNV5_9BORD</name>
<dbReference type="Proteomes" id="UP000076848">
    <property type="component" value="Unassembled WGS sequence"/>
</dbReference>
<accession>A0A157SNV5</accession>
<sequence>MPASAMNRTWKERFSAAGWIMSGLLLGVSIGERIPSCLEPVKVRLTAPWTGVSEALGRTSQDTPLQESGTLIWQRPR</sequence>
<reference evidence="1 2" key="1">
    <citation type="submission" date="2016-04" db="EMBL/GenBank/DDBJ databases">
        <authorList>
            <consortium name="Pathogen Informatics"/>
        </authorList>
    </citation>
    <scope>NUCLEOTIDE SEQUENCE [LARGE SCALE GENOMIC DNA]</scope>
    <source>
        <strain evidence="1 2">H050680373</strain>
    </source>
</reference>
<protein>
    <submittedName>
        <fullName evidence="1">Uncharacterized protein</fullName>
    </submittedName>
</protein>
<evidence type="ECO:0000313" key="2">
    <source>
        <dbReference type="Proteomes" id="UP000076848"/>
    </source>
</evidence>
<evidence type="ECO:0000313" key="1">
    <source>
        <dbReference type="EMBL" id="SAI71566.1"/>
    </source>
</evidence>
<organism evidence="1 2">
    <name type="scientific">Bordetella ansorpii</name>
    <dbReference type="NCBI Taxonomy" id="288768"/>
    <lineage>
        <taxon>Bacteria</taxon>
        <taxon>Pseudomonadati</taxon>
        <taxon>Pseudomonadota</taxon>
        <taxon>Betaproteobacteria</taxon>
        <taxon>Burkholderiales</taxon>
        <taxon>Alcaligenaceae</taxon>
        <taxon>Bordetella</taxon>
    </lineage>
</organism>
<dbReference type="EMBL" id="FKIF01000007">
    <property type="protein sequence ID" value="SAI71566.1"/>
    <property type="molecule type" value="Genomic_DNA"/>
</dbReference>
<keyword evidence="2" id="KW-1185">Reference proteome</keyword>